<dbReference type="HAMAP" id="MF_01394">
    <property type="entry name" value="NDH1_NuoA"/>
    <property type="match status" value="1"/>
</dbReference>
<dbReference type="GO" id="GO:0008137">
    <property type="term" value="F:NADH dehydrogenase (ubiquinone) activity"/>
    <property type="evidence" value="ECO:0007669"/>
    <property type="project" value="InterPro"/>
</dbReference>
<comment type="catalytic activity">
    <reaction evidence="7 8">
        <text>a quinone + NADH + 5 H(+)(in) = a quinol + NAD(+) + 4 H(+)(out)</text>
        <dbReference type="Rhea" id="RHEA:57888"/>
        <dbReference type="ChEBI" id="CHEBI:15378"/>
        <dbReference type="ChEBI" id="CHEBI:24646"/>
        <dbReference type="ChEBI" id="CHEBI:57540"/>
        <dbReference type="ChEBI" id="CHEBI:57945"/>
        <dbReference type="ChEBI" id="CHEBI:132124"/>
    </reaction>
</comment>
<dbReference type="Gene3D" id="1.20.58.1610">
    <property type="entry name" value="NADH:ubiquinone/plastoquinone oxidoreductase, chain 3"/>
    <property type="match status" value="1"/>
</dbReference>
<keyword evidence="4 7" id="KW-0812">Transmembrane</keyword>
<feature type="transmembrane region" description="Helical" evidence="7">
    <location>
        <begin position="92"/>
        <end position="115"/>
    </location>
</feature>
<evidence type="ECO:0000256" key="4">
    <source>
        <dbReference type="ARBA" id="ARBA00022692"/>
    </source>
</evidence>
<comment type="subunit">
    <text evidence="7">NDH-1 is composed of 14 different subunits. Subunits NuoA, H, J, K, L, M, N constitute the membrane sector of the complex.</text>
</comment>
<keyword evidence="9" id="KW-0560">Oxidoreductase</keyword>
<evidence type="ECO:0000256" key="5">
    <source>
        <dbReference type="ARBA" id="ARBA00022989"/>
    </source>
</evidence>
<evidence type="ECO:0000256" key="2">
    <source>
        <dbReference type="ARBA" id="ARBA00008472"/>
    </source>
</evidence>
<proteinExistence type="inferred from homology"/>
<comment type="similarity">
    <text evidence="2 7 8">Belongs to the complex I subunit 3 family.</text>
</comment>
<keyword evidence="7" id="KW-1278">Translocase</keyword>
<comment type="caution">
    <text evidence="9">The sequence shown here is derived from an EMBL/GenBank/DDBJ whole genome shotgun (WGS) entry which is preliminary data.</text>
</comment>
<keyword evidence="9" id="KW-0830">Ubiquinone</keyword>
<dbReference type="RefSeq" id="WP_110938351.1">
    <property type="nucleotide sequence ID" value="NZ_KZ614147.1"/>
</dbReference>
<dbReference type="EC" id="7.1.1.-" evidence="7"/>
<dbReference type="InterPro" id="IPR023043">
    <property type="entry name" value="NAD(P)H_OxRDtase_bac/plastid"/>
</dbReference>
<organism evidence="9 10">
    <name type="scientific">Salipaludibacillus neizhouensis</name>
    <dbReference type="NCBI Taxonomy" id="885475"/>
    <lineage>
        <taxon>Bacteria</taxon>
        <taxon>Bacillati</taxon>
        <taxon>Bacillota</taxon>
        <taxon>Bacilli</taxon>
        <taxon>Bacillales</taxon>
        <taxon>Bacillaceae</taxon>
    </lineage>
</organism>
<evidence type="ECO:0000256" key="7">
    <source>
        <dbReference type="HAMAP-Rule" id="MF_01394"/>
    </source>
</evidence>
<dbReference type="InterPro" id="IPR000440">
    <property type="entry name" value="NADH_UbQ/plastoQ_OxRdtase_su3"/>
</dbReference>
<dbReference type="EMBL" id="PDOE01000002">
    <property type="protein sequence ID" value="RKL68012.1"/>
    <property type="molecule type" value="Genomic_DNA"/>
</dbReference>
<comment type="function">
    <text evidence="7">NDH-1 shuttles electrons from NADH, via FMN and iron-sulfur (Fe-S) centers, to quinones in the respiratory chain. The immediate electron acceptor for the enzyme in this species is believed to be a menaquinone. Couples the redox reaction to proton translocation (for every two electrons transferred, four hydrogen ions are translocated across the cytoplasmic membrane), and thus conserves the redox energy in a proton gradient.</text>
</comment>
<keyword evidence="7 8" id="KW-0520">NAD</keyword>
<evidence type="ECO:0000256" key="6">
    <source>
        <dbReference type="ARBA" id="ARBA00023136"/>
    </source>
</evidence>
<evidence type="ECO:0000313" key="10">
    <source>
        <dbReference type="Proteomes" id="UP000281498"/>
    </source>
</evidence>
<keyword evidence="7 8" id="KW-0874">Quinone</keyword>
<keyword evidence="6 7" id="KW-0472">Membrane</keyword>
<gene>
    <name evidence="7" type="primary">nuoA</name>
    <name evidence="9" type="ORF">CR203_05775</name>
</gene>
<keyword evidence="10" id="KW-1185">Reference proteome</keyword>
<keyword evidence="3 7" id="KW-0813">Transport</keyword>
<dbReference type="Pfam" id="PF00507">
    <property type="entry name" value="Oxidored_q4"/>
    <property type="match status" value="1"/>
</dbReference>
<name>A0A3A9KBV5_9BACI</name>
<protein>
    <recommendedName>
        <fullName evidence="7">NADH-quinone oxidoreductase subunit A</fullName>
        <ecNumber evidence="7">7.1.1.-</ecNumber>
    </recommendedName>
    <alternativeName>
        <fullName evidence="7">NADH dehydrogenase I subunit A</fullName>
    </alternativeName>
    <alternativeName>
        <fullName evidence="7">NDH-1 subunit A</fullName>
    </alternativeName>
    <alternativeName>
        <fullName evidence="7">NUO1</fullName>
    </alternativeName>
</protein>
<dbReference type="Proteomes" id="UP000281498">
    <property type="component" value="Unassembled WGS sequence"/>
</dbReference>
<evidence type="ECO:0000256" key="1">
    <source>
        <dbReference type="ARBA" id="ARBA00004141"/>
    </source>
</evidence>
<sequence length="123" mass="14197">MQLGVYYDNYLLVLIFILLGIALPVVALTFGRFVRPHNPYPAKTSPYESGIKPEGDAQVRYHVAYYIIALEFIIFDVETVFMYPWAVVLYQLGWVGLNMMLIFIAILALGLAYSWKKKVLEWN</sequence>
<feature type="transmembrane region" description="Helical" evidence="7">
    <location>
        <begin position="63"/>
        <end position="86"/>
    </location>
</feature>
<comment type="subcellular location">
    <subcellularLocation>
        <location evidence="7 8">Cell membrane</location>
        <topology evidence="7 8">Multi-pass membrane protein</topology>
    </subcellularLocation>
    <subcellularLocation>
        <location evidence="1">Membrane</location>
        <topology evidence="1">Multi-pass membrane protein</topology>
    </subcellularLocation>
</comment>
<dbReference type="PANTHER" id="PTHR11058">
    <property type="entry name" value="NADH-UBIQUINONE OXIDOREDUCTASE CHAIN 3"/>
    <property type="match status" value="1"/>
</dbReference>
<reference evidence="9 10" key="1">
    <citation type="submission" date="2017-10" db="EMBL/GenBank/DDBJ databases">
        <title>Bacillus sp. nov., a halophilic bacterium isolated from a Keqin Lake.</title>
        <authorList>
            <person name="Wang H."/>
        </authorList>
    </citation>
    <scope>NUCLEOTIDE SEQUENCE [LARGE SCALE GENOMIC DNA]</scope>
    <source>
        <strain evidence="9 10">KCTC 13187</strain>
    </source>
</reference>
<evidence type="ECO:0000256" key="8">
    <source>
        <dbReference type="RuleBase" id="RU003639"/>
    </source>
</evidence>
<dbReference type="AlphaFoldDB" id="A0A3A9KBV5"/>
<dbReference type="GO" id="GO:0030964">
    <property type="term" value="C:NADH dehydrogenase complex"/>
    <property type="evidence" value="ECO:0007669"/>
    <property type="project" value="TreeGrafter"/>
</dbReference>
<dbReference type="GO" id="GO:0050136">
    <property type="term" value="F:NADH dehydrogenase (quinone) (non-electrogenic) activity"/>
    <property type="evidence" value="ECO:0007669"/>
    <property type="project" value="UniProtKB-UniRule"/>
</dbReference>
<evidence type="ECO:0000256" key="3">
    <source>
        <dbReference type="ARBA" id="ARBA00022448"/>
    </source>
</evidence>
<feature type="transmembrane region" description="Helical" evidence="7">
    <location>
        <begin position="12"/>
        <end position="34"/>
    </location>
</feature>
<evidence type="ECO:0000313" key="9">
    <source>
        <dbReference type="EMBL" id="RKL68012.1"/>
    </source>
</evidence>
<dbReference type="InterPro" id="IPR038430">
    <property type="entry name" value="NDAH_ubi_oxred_su3_sf"/>
</dbReference>
<dbReference type="GO" id="GO:0048038">
    <property type="term" value="F:quinone binding"/>
    <property type="evidence" value="ECO:0007669"/>
    <property type="project" value="UniProtKB-KW"/>
</dbReference>
<keyword evidence="5 7" id="KW-1133">Transmembrane helix</keyword>
<dbReference type="PANTHER" id="PTHR11058:SF9">
    <property type="entry name" value="NADH-UBIQUINONE OXIDOREDUCTASE CHAIN 3"/>
    <property type="match status" value="1"/>
</dbReference>
<dbReference type="GO" id="GO:0005886">
    <property type="term" value="C:plasma membrane"/>
    <property type="evidence" value="ECO:0007669"/>
    <property type="project" value="UniProtKB-SubCell"/>
</dbReference>
<dbReference type="OrthoDB" id="9791970at2"/>
<accession>A0A3A9KBV5</accession>
<dbReference type="NCBIfam" id="NF005839">
    <property type="entry name" value="PRK07756.1"/>
    <property type="match status" value="1"/>
</dbReference>
<keyword evidence="7" id="KW-1003">Cell membrane</keyword>